<sequence>MVETTAYRGRIERAREELIANIMAVPAVLGLGIAIADFFRRDSGIAGTAGAGLAIFGCGALVLAAILIGRLRPGALRTTFVVLVLIGALLTALAAWFLESGWVMGAMFAVLICWAAFVMAARS</sequence>
<feature type="transmembrane region" description="Helical" evidence="1">
    <location>
        <begin position="18"/>
        <end position="39"/>
    </location>
</feature>
<organism evidence="2 3">
    <name type="scientific">Paracoccus mangrovi</name>
    <dbReference type="NCBI Taxonomy" id="1715645"/>
    <lineage>
        <taxon>Bacteria</taxon>
        <taxon>Pseudomonadati</taxon>
        <taxon>Pseudomonadota</taxon>
        <taxon>Alphaproteobacteria</taxon>
        <taxon>Rhodobacterales</taxon>
        <taxon>Paracoccaceae</taxon>
        <taxon>Paracoccus</taxon>
    </lineage>
</organism>
<evidence type="ECO:0000313" key="3">
    <source>
        <dbReference type="Proteomes" id="UP001595721"/>
    </source>
</evidence>
<keyword evidence="1" id="KW-1133">Transmembrane helix</keyword>
<gene>
    <name evidence="2" type="ORF">ACFOMH_07840</name>
</gene>
<evidence type="ECO:0000256" key="1">
    <source>
        <dbReference type="SAM" id="Phobius"/>
    </source>
</evidence>
<feature type="transmembrane region" description="Helical" evidence="1">
    <location>
        <begin position="80"/>
        <end position="98"/>
    </location>
</feature>
<dbReference type="Proteomes" id="UP001595721">
    <property type="component" value="Unassembled WGS sequence"/>
</dbReference>
<comment type="caution">
    <text evidence="2">The sequence shown here is derived from an EMBL/GenBank/DDBJ whole genome shotgun (WGS) entry which is preliminary data.</text>
</comment>
<feature type="transmembrane region" description="Helical" evidence="1">
    <location>
        <begin position="45"/>
        <end position="68"/>
    </location>
</feature>
<dbReference type="EMBL" id="JBHRXJ010000004">
    <property type="protein sequence ID" value="MFC3528088.1"/>
    <property type="molecule type" value="Genomic_DNA"/>
</dbReference>
<feature type="transmembrane region" description="Helical" evidence="1">
    <location>
        <begin position="104"/>
        <end position="121"/>
    </location>
</feature>
<keyword evidence="1" id="KW-0472">Membrane</keyword>
<proteinExistence type="predicted"/>
<dbReference type="RefSeq" id="WP_374424858.1">
    <property type="nucleotide sequence ID" value="NZ_JBHRXJ010000004.1"/>
</dbReference>
<keyword evidence="3" id="KW-1185">Reference proteome</keyword>
<name>A0ABV7R3G7_9RHOB</name>
<evidence type="ECO:0000313" key="2">
    <source>
        <dbReference type="EMBL" id="MFC3528088.1"/>
    </source>
</evidence>
<reference evidence="3" key="1">
    <citation type="journal article" date="2019" name="Int. J. Syst. Evol. Microbiol.">
        <title>The Global Catalogue of Microorganisms (GCM) 10K type strain sequencing project: providing services to taxonomists for standard genome sequencing and annotation.</title>
        <authorList>
            <consortium name="The Broad Institute Genomics Platform"/>
            <consortium name="The Broad Institute Genome Sequencing Center for Infectious Disease"/>
            <person name="Wu L."/>
            <person name="Ma J."/>
        </authorList>
    </citation>
    <scope>NUCLEOTIDE SEQUENCE [LARGE SCALE GENOMIC DNA]</scope>
    <source>
        <strain evidence="3">KCTC 42899</strain>
    </source>
</reference>
<protein>
    <submittedName>
        <fullName evidence="2">Uncharacterized protein</fullName>
    </submittedName>
</protein>
<keyword evidence="1" id="KW-0812">Transmembrane</keyword>
<accession>A0ABV7R3G7</accession>